<keyword evidence="8" id="KW-0112">Calmodulin-binding</keyword>
<evidence type="ECO:0000256" key="10">
    <source>
        <dbReference type="ARBA" id="ARBA00023242"/>
    </source>
</evidence>
<dbReference type="PROSITE" id="PS50096">
    <property type="entry name" value="IQ"/>
    <property type="match status" value="16"/>
</dbReference>
<accession>A0AA36AJY3</accession>
<dbReference type="InterPro" id="IPR027417">
    <property type="entry name" value="P-loop_NTPase"/>
</dbReference>
<dbReference type="GO" id="GO:0005634">
    <property type="term" value="C:nucleus"/>
    <property type="evidence" value="ECO:0007669"/>
    <property type="project" value="UniProtKB-SubCell"/>
</dbReference>
<evidence type="ECO:0000256" key="3">
    <source>
        <dbReference type="ARBA" id="ARBA00022490"/>
    </source>
</evidence>
<dbReference type="InterPro" id="IPR031549">
    <property type="entry name" value="ASH"/>
</dbReference>
<dbReference type="SMART" id="SM00033">
    <property type="entry name" value="CH"/>
    <property type="match status" value="2"/>
</dbReference>
<dbReference type="GO" id="GO:0007051">
    <property type="term" value="P:spindle organization"/>
    <property type="evidence" value="ECO:0007669"/>
    <property type="project" value="TreeGrafter"/>
</dbReference>
<feature type="region of interest" description="Disordered" evidence="12">
    <location>
        <begin position="1"/>
        <end position="23"/>
    </location>
</feature>
<dbReference type="FunFam" id="1.10.418.10:FF:000051">
    <property type="entry name" value="Abnormal spindle-like microcephaly-associated protein homolog"/>
    <property type="match status" value="1"/>
</dbReference>
<keyword evidence="10" id="KW-0539">Nucleus</keyword>
<feature type="region of interest" description="Disordered" evidence="12">
    <location>
        <begin position="440"/>
        <end position="468"/>
    </location>
</feature>
<dbReference type="GO" id="GO:0000922">
    <property type="term" value="C:spindle pole"/>
    <property type="evidence" value="ECO:0007669"/>
    <property type="project" value="TreeGrafter"/>
</dbReference>
<keyword evidence="7" id="KW-0498">Mitosis</keyword>
<dbReference type="PANTHER" id="PTHR22706">
    <property type="entry name" value="ASSEMBLY FACTOR FOR SPINDLE MICROTUBULES"/>
    <property type="match status" value="1"/>
</dbReference>
<proteinExistence type="predicted"/>
<dbReference type="GO" id="GO:0000278">
    <property type="term" value="P:mitotic cell cycle"/>
    <property type="evidence" value="ECO:0007669"/>
    <property type="project" value="TreeGrafter"/>
</dbReference>
<evidence type="ECO:0000313" key="14">
    <source>
        <dbReference type="EMBL" id="CAI9716382.1"/>
    </source>
</evidence>
<feature type="region of interest" description="Disordered" evidence="12">
    <location>
        <begin position="330"/>
        <end position="354"/>
    </location>
</feature>
<keyword evidence="11" id="KW-0131">Cell cycle</keyword>
<dbReference type="InterPro" id="IPR001715">
    <property type="entry name" value="CH_dom"/>
</dbReference>
<feature type="domain" description="Calponin-homology (CH)" evidence="13">
    <location>
        <begin position="1031"/>
        <end position="1179"/>
    </location>
</feature>
<evidence type="ECO:0000256" key="11">
    <source>
        <dbReference type="ARBA" id="ARBA00023306"/>
    </source>
</evidence>
<feature type="compositionally biased region" description="Basic residues" evidence="12">
    <location>
        <begin position="330"/>
        <end position="343"/>
    </location>
</feature>
<feature type="compositionally biased region" description="Polar residues" evidence="12">
    <location>
        <begin position="344"/>
        <end position="354"/>
    </location>
</feature>
<dbReference type="CDD" id="cd23767">
    <property type="entry name" value="IQCD"/>
    <property type="match status" value="6"/>
</dbReference>
<dbReference type="GO" id="GO:0005737">
    <property type="term" value="C:cytoplasm"/>
    <property type="evidence" value="ECO:0007669"/>
    <property type="project" value="UniProtKB-SubCell"/>
</dbReference>
<evidence type="ECO:0000256" key="1">
    <source>
        <dbReference type="ARBA" id="ARBA00004123"/>
    </source>
</evidence>
<gene>
    <name evidence="14" type="ORF">OCTVUL_1B023914</name>
</gene>
<evidence type="ECO:0000313" key="15">
    <source>
        <dbReference type="Proteomes" id="UP001162480"/>
    </source>
</evidence>
<evidence type="ECO:0000256" key="8">
    <source>
        <dbReference type="ARBA" id="ARBA00022860"/>
    </source>
</evidence>
<dbReference type="Pfam" id="PF00612">
    <property type="entry name" value="IQ"/>
    <property type="match status" value="10"/>
</dbReference>
<keyword evidence="3" id="KW-0963">Cytoplasm</keyword>
<dbReference type="PROSITE" id="PS50021">
    <property type="entry name" value="CH"/>
    <property type="match status" value="2"/>
</dbReference>
<evidence type="ECO:0000259" key="13">
    <source>
        <dbReference type="PROSITE" id="PS50021"/>
    </source>
</evidence>
<evidence type="ECO:0000256" key="12">
    <source>
        <dbReference type="SAM" id="MobiDB-lite"/>
    </source>
</evidence>
<feature type="domain" description="Calponin-homology (CH)" evidence="13">
    <location>
        <begin position="845"/>
        <end position="980"/>
    </location>
</feature>
<evidence type="ECO:0000256" key="4">
    <source>
        <dbReference type="ARBA" id="ARBA00022553"/>
    </source>
</evidence>
<reference evidence="14" key="1">
    <citation type="submission" date="2023-08" db="EMBL/GenBank/DDBJ databases">
        <authorList>
            <person name="Alioto T."/>
            <person name="Alioto T."/>
            <person name="Gomez Garrido J."/>
        </authorList>
    </citation>
    <scope>NUCLEOTIDE SEQUENCE</scope>
</reference>
<keyword evidence="9" id="KW-0175">Coiled coil</keyword>
<dbReference type="EMBL" id="OX597814">
    <property type="protein sequence ID" value="CAI9716382.1"/>
    <property type="molecule type" value="Genomic_DNA"/>
</dbReference>
<dbReference type="SMART" id="SM00015">
    <property type="entry name" value="IQ"/>
    <property type="match status" value="26"/>
</dbReference>
<dbReference type="InterPro" id="IPR000048">
    <property type="entry name" value="IQ_motif_EF-hand-BS"/>
</dbReference>
<dbReference type="Pfam" id="PF00307">
    <property type="entry name" value="CH"/>
    <property type="match status" value="2"/>
</dbReference>
<keyword evidence="15" id="KW-1185">Reference proteome</keyword>
<keyword evidence="4" id="KW-0597">Phosphoprotein</keyword>
<dbReference type="InterPro" id="IPR051185">
    <property type="entry name" value="ASPM"/>
</dbReference>
<dbReference type="GO" id="GO:0051295">
    <property type="term" value="P:establishment of meiotic spindle localization"/>
    <property type="evidence" value="ECO:0007669"/>
    <property type="project" value="TreeGrafter"/>
</dbReference>
<dbReference type="Proteomes" id="UP001162480">
    <property type="component" value="Chromosome 1"/>
</dbReference>
<keyword evidence="5" id="KW-0132">Cell division</keyword>
<dbReference type="Pfam" id="PF15780">
    <property type="entry name" value="ASH"/>
    <property type="match status" value="1"/>
</dbReference>
<dbReference type="GO" id="GO:0051301">
    <property type="term" value="P:cell division"/>
    <property type="evidence" value="ECO:0007669"/>
    <property type="project" value="UniProtKB-KW"/>
</dbReference>
<dbReference type="Gene3D" id="2.60.40.10">
    <property type="entry name" value="Immunoglobulins"/>
    <property type="match status" value="1"/>
</dbReference>
<protein>
    <submittedName>
        <fullName evidence="14">Spindle-like microcephaly-associated homolog</fullName>
    </submittedName>
</protein>
<evidence type="ECO:0000256" key="5">
    <source>
        <dbReference type="ARBA" id="ARBA00022618"/>
    </source>
</evidence>
<dbReference type="Gene3D" id="1.20.5.190">
    <property type="match status" value="11"/>
</dbReference>
<evidence type="ECO:0000256" key="6">
    <source>
        <dbReference type="ARBA" id="ARBA00022737"/>
    </source>
</evidence>
<dbReference type="GO" id="GO:0005516">
    <property type="term" value="F:calmodulin binding"/>
    <property type="evidence" value="ECO:0007669"/>
    <property type="project" value="UniProtKB-KW"/>
</dbReference>
<dbReference type="Gene3D" id="6.10.140.1910">
    <property type="match status" value="1"/>
</dbReference>
<evidence type="ECO:0000256" key="2">
    <source>
        <dbReference type="ARBA" id="ARBA00004496"/>
    </source>
</evidence>
<comment type="subcellular location">
    <subcellularLocation>
        <location evidence="2">Cytoplasm</location>
    </subcellularLocation>
    <subcellularLocation>
        <location evidence="1">Nucleus</location>
    </subcellularLocation>
</comment>
<sequence>MMDSSVSSSPRRRKSRKSWNDNSPVANADIAREETLLLTHFTKKPTISFGKVKVGKTIHRKLLVTNPHEFDQFVHVEKFPHDEHFEMELMDFEVPAESTLSLNISWTPEREGGCRQMILFFIDESYRLQAVLYGTAVVPRQKKVAVRGIMSCVKTPFSVLHTPNLTNIKSYNSTEIQYKTVSSKRTQSKTISNRENTVPVSTKMVTKKRISPNQCTVKNYSCKKNDSVSCKNVTTNLELKTECSVQEISSISKNVSCVPYEDSPENKTIEIDNAVEVLTCVRNVTVESAENANEYQHSYVTTKRQKQMADEVTGPSFCKQSPRRETYLVKKQKRRSWKNKLKKSPTSSGSLPVVTSFSPPQLSPPYHVYDNSVKNTTLSINSVSPIQTNFLLTSSPIESHHQTSACPNRSNLLLPGSDFQDVHQREDKEDNTKLEMLSQLGHPSESNLIEKQASPKSDNGLSSDSLNSRYSSPNSEIIYDLHQTPMISVEDTSISRRSTHVIKEPKIICKAGVLKKKSLFCWEKMPTSVQKVPVNCKVIRANATPRNDRVSLSSKVRTAKRVTQSTEKAPCEKEKTQMKRRSVLSPKKPAVAQSRLILGKREKTVIPKHPMPFASKNIYYDERWMQKQEWSFTHWFNYILTPVEEYKIRKCVKVDAKSLLFSTKQEARLAPSKEVLSFEAYAARKRLNRLRKLACKMFQTEDIVKVVRRLEVEIDSQRLVMRKDRPVHADIGLKQMILNWILSYNSLWLRIGLEMVFGEILLIDSNTDFLGISRFIVTRLLGNPDIANRYAHPTVPHLYREGYQDALSKHTLKKYLILVFFLDYAKRKRLIEHDPCLFCKDAEIKASKDLLYNIARIFLKGEGDVARHLSYFGYTVSYVQTPLHEFDYAVSNLAVDLRDGIRLTRVIEILTGKWELTDSLRAPAISRLQKIHNVNKVLKALLNNGMDLSLAKGSICAKDIVDGHREKTLTLLWRIVTGFQVDILLDINELRDEVHFLKRCLEKKRSVRKLAGVEDYSIKRNSVEGLLKPENEKHQLLFEWCQAVSAHYGLQIENFTVSFSDGRVLCYLIHHYYPGLLPLSEIKRDTTVTYINECENQQQDSDQSLDELTFSTRFSPKTGKPKIYEALLANEAENFKLIAKKVSAIGGVPAMLRHSDMSNTIPDEKVVITYITYLAIRLLEIRHEARAAIVIQMAWRKYLWRKKQRLQRMKSKSAVVTQWQCNTINKIQVLSPQVGSYNKTSSLVEHSNKNLALSPFQCDQKHNNTEHSYLPKCNLDTIAEVSCLDLVSDGNNYQRDAETNNSPLNLVIRKVNDSNDLGQQKQENRNAREGCISLKTSKLNQTIEFEHEDFNNPLNGTFEINNNNKPHHSRLLNQTIDIDNGVQSNICSVEKSGDEIVTEYIGVQAISKQQSVCSPNKYLEHNQNLNDGTPDRNIDLNDKANINESEANSTTEIRSRLETSTLNELEHLSTLDDSGKFLKRAKINKVHCDLKKDTTNEHCDQPDAYAENCGQLDDPTDGHCDLQNNLDCYHEHNLQNDSTDSHRGLLDDSTNSHRDLLDDSTDGHHDLQNDSTDCNRVLQNDSTDGDHVLLQTASTDSDHVLLQNDYTDGNHVLLQNDSADGNRVLLQNDSAFGDHVLRNDSAVGDHVLQNDSTDGDRVLLQNDSTDGNRVLLQNDSAFGDHVLRNDSAVGDHVLRNDSAVGDHVLRNDSTDGNHVLLQNDSAVGDHVLRNDSAVGDHVLRNDSAVGDHVLQNDSAVGDHVLRNDSAVGDHVLRNDSAVGDHVLRNDSAVGDHVLRNDSAVGDHVLRNDSAVGDHVLRNDSAVGDHVLRNDSAVGDHVLRNDSAVGDHVLQNDSTDGDHVLRNDSAVGDHVLRNDSTDGDRVLLQNDSADGDCVRLQNDSTVGDRVLQNDSTDGDRVLLQNDSADGNRVLLQNDSADGNRVLLQCDSADGNCVPLQNDSADGDHVPLQNDCADGDRVLLLNDSTDGDRGLQNGSTDGHHDLSADCPADGHCDLQDEFSHCDQDFSMVSNGDDQKGSSASSTANIITDANNSRIVDYERLSSSKYDSKHLSQVECDESDSADGTQVLNSSKINTSLQPHSDMDFEEKSLILQNQINAGDSRPNILDVSRGVLEQQCAIVIQRWYRNHQESYRVASDYQRMKSAVIVLQSFYRMYSQQRKYHKQLEAIRVLQAAVRMHQKRQNYRSLCKSTTQIQRWYRGIILCRKQRNKFLKEKQASIQIQSMWRGAMQRQLLKSQVAAAVVIQSSFRKHYCQSRYLKLLSSVILIQKLYRSKLESRKLRMQFLQELREKQLQEEKRQNNAAQLIQATWKCYVAQKEFSKLKTATCVLQQYMSAYLIGKRVRHDFIAQKNAAIKIQSNLRGFIARRRYNNIIASVTLIQALFRGSQVRRELQLKCHSAVIIQCRWRAYLAKTKFQAEKRTIIRMQALVRAKQQQKKYLNCKNAAIVIQQWYRSISQMRQCHKDYLELKKYTKILQARFRALRSMKICRQQFLQKRIAVTTIQAHVRQFLTRQKFCKQKESVVLLQNWFRACKVAKSDRAYYLSLKTYTIKMQSHVRSWQQQKKFLELKDSALKIQNWYRAVILMRSDQQRYIEYRTAVIKIQSVYRCYREQKKFNKRKQCAVKLQEWWRATSSMRAERKSYLSKQVAIRVIQQWFQSLIAMKLAREDYLKVRASVITIQSHLRRTIQERHFKRTKSSVIKIQQWYRACIQMEIERKNYCSLKTSTVFLQSIVRMKLERRCFLTQRSSAIKIQRWYRILESRRQLKETIARRHAAATFIQNWFKRAIAVKVPAEYWLLKTRTKKLNAVCTVQKYCRRWLHRRHQAATVIQSCIRGWLVRKCLAKQTAAAIVIQTNIRAFYARRLFERKKSAILTIERYLQQYLKRRDHAAQLIQRIMRGWIVRKRVKKLHHNATLIQSCWRGYKVRCQSKQTITKLRQRLLAVTKEATEDKKLISRFAEGFDQLMKFKQLSDVLHALVNLEAASRLSPVCCLQLARENAIPVIYNIVKGCNRSVPHMELIKYSIQIFLNLAKYAPTIESVYHSRPDAIDILLNVMMVFREKGLVFSKSCILLGSIALDLKEKGRMDELLSRQQFVEKILSLYKLTVRKYKQEETRIVTRARLVAAKDACPFYENTVLSKIGPDWLLGKKKLQEFEEPLKAMTYLIYCLGLQDKLPKQLPKNLKM</sequence>
<evidence type="ECO:0000256" key="9">
    <source>
        <dbReference type="ARBA" id="ARBA00023054"/>
    </source>
</evidence>
<dbReference type="InterPro" id="IPR036872">
    <property type="entry name" value="CH_dom_sf"/>
</dbReference>
<dbReference type="InterPro" id="IPR013783">
    <property type="entry name" value="Ig-like_fold"/>
</dbReference>
<keyword evidence="6" id="KW-0677">Repeat</keyword>
<dbReference type="Gene3D" id="1.10.418.10">
    <property type="entry name" value="Calponin-like domain"/>
    <property type="match status" value="2"/>
</dbReference>
<dbReference type="CDD" id="cd21224">
    <property type="entry name" value="CH_ASPM_rpt2"/>
    <property type="match status" value="1"/>
</dbReference>
<organism evidence="14 15">
    <name type="scientific">Octopus vulgaris</name>
    <name type="common">Common octopus</name>
    <dbReference type="NCBI Taxonomy" id="6645"/>
    <lineage>
        <taxon>Eukaryota</taxon>
        <taxon>Metazoa</taxon>
        <taxon>Spiralia</taxon>
        <taxon>Lophotrochozoa</taxon>
        <taxon>Mollusca</taxon>
        <taxon>Cephalopoda</taxon>
        <taxon>Coleoidea</taxon>
        <taxon>Octopodiformes</taxon>
        <taxon>Octopoda</taxon>
        <taxon>Incirrata</taxon>
        <taxon>Octopodidae</taxon>
        <taxon>Octopus</taxon>
    </lineage>
</organism>
<feature type="compositionally biased region" description="Low complexity" evidence="12">
    <location>
        <begin position="457"/>
        <end position="468"/>
    </location>
</feature>
<dbReference type="CDD" id="cd21223">
    <property type="entry name" value="CH_ASPM_rpt1"/>
    <property type="match status" value="1"/>
</dbReference>
<dbReference type="SUPFAM" id="SSF47576">
    <property type="entry name" value="Calponin-homology domain, CH-domain"/>
    <property type="match status" value="1"/>
</dbReference>
<name>A0AA36AJY3_OCTVU</name>
<dbReference type="SUPFAM" id="SSF52540">
    <property type="entry name" value="P-loop containing nucleoside triphosphate hydrolases"/>
    <property type="match status" value="5"/>
</dbReference>
<dbReference type="PANTHER" id="PTHR22706:SF1">
    <property type="entry name" value="ASSEMBLY FACTOR FOR SPINDLE MICROTUBULES"/>
    <property type="match status" value="1"/>
</dbReference>
<evidence type="ECO:0000256" key="7">
    <source>
        <dbReference type="ARBA" id="ARBA00022776"/>
    </source>
</evidence>